<name>A0A8G2EVP3_9PROT</name>
<proteinExistence type="predicted"/>
<accession>A0A8G2EVP3</accession>
<organism evidence="1 2">
    <name type="scientific">Thalassobaculum litoreum DSM 18839</name>
    <dbReference type="NCBI Taxonomy" id="1123362"/>
    <lineage>
        <taxon>Bacteria</taxon>
        <taxon>Pseudomonadati</taxon>
        <taxon>Pseudomonadota</taxon>
        <taxon>Alphaproteobacteria</taxon>
        <taxon>Rhodospirillales</taxon>
        <taxon>Thalassobaculaceae</taxon>
        <taxon>Thalassobaculum</taxon>
    </lineage>
</organism>
<protein>
    <submittedName>
        <fullName evidence="1">Uncharacterized protein</fullName>
    </submittedName>
</protein>
<gene>
    <name evidence="1" type="ORF">SAMN05660686_01165</name>
</gene>
<evidence type="ECO:0000313" key="1">
    <source>
        <dbReference type="EMBL" id="SDF39977.1"/>
    </source>
</evidence>
<reference evidence="1 2" key="1">
    <citation type="submission" date="2016-10" db="EMBL/GenBank/DDBJ databases">
        <authorList>
            <person name="Varghese N."/>
            <person name="Submissions S."/>
        </authorList>
    </citation>
    <scope>NUCLEOTIDE SEQUENCE [LARGE SCALE GENOMIC DNA]</scope>
    <source>
        <strain evidence="1 2">DSM 18839</strain>
    </source>
</reference>
<dbReference type="Proteomes" id="UP000198615">
    <property type="component" value="Unassembled WGS sequence"/>
</dbReference>
<keyword evidence="2" id="KW-1185">Reference proteome</keyword>
<dbReference type="RefSeq" id="WP_093148865.1">
    <property type="nucleotide sequence ID" value="NZ_FNBW01000003.1"/>
</dbReference>
<comment type="caution">
    <text evidence="1">The sequence shown here is derived from an EMBL/GenBank/DDBJ whole genome shotgun (WGS) entry which is preliminary data.</text>
</comment>
<evidence type="ECO:0000313" key="2">
    <source>
        <dbReference type="Proteomes" id="UP000198615"/>
    </source>
</evidence>
<dbReference type="EMBL" id="FNBW01000003">
    <property type="protein sequence ID" value="SDF39977.1"/>
    <property type="molecule type" value="Genomic_DNA"/>
</dbReference>
<sequence length="126" mass="13141">MTGHWNRRAAILLLMGTVGVGLVPGSAAGEQVMISKLLSNDLPLYQPETMSEIKRLSASAASAKFPLPASLNDIGMYDATIDGTLYWINPADVVTSAAADLKERCHANAGTQASSSTARAFGSGCQ</sequence>
<dbReference type="AlphaFoldDB" id="A0A8G2EVP3"/>